<organism evidence="2 3">
    <name type="scientific">Periplaneta americana</name>
    <name type="common">American cockroach</name>
    <name type="synonym">Blatta americana</name>
    <dbReference type="NCBI Taxonomy" id="6978"/>
    <lineage>
        <taxon>Eukaryota</taxon>
        <taxon>Metazoa</taxon>
        <taxon>Ecdysozoa</taxon>
        <taxon>Arthropoda</taxon>
        <taxon>Hexapoda</taxon>
        <taxon>Insecta</taxon>
        <taxon>Pterygota</taxon>
        <taxon>Neoptera</taxon>
        <taxon>Polyneoptera</taxon>
        <taxon>Dictyoptera</taxon>
        <taxon>Blattodea</taxon>
        <taxon>Blattoidea</taxon>
        <taxon>Blattidae</taxon>
        <taxon>Blattinae</taxon>
        <taxon>Periplaneta</taxon>
    </lineage>
</organism>
<dbReference type="Proteomes" id="UP001148838">
    <property type="component" value="Unassembled WGS sequence"/>
</dbReference>
<feature type="compositionally biased region" description="Low complexity" evidence="1">
    <location>
        <begin position="66"/>
        <end position="84"/>
    </location>
</feature>
<accession>A0ABQ8TMQ0</accession>
<feature type="region of interest" description="Disordered" evidence="1">
    <location>
        <begin position="66"/>
        <end position="113"/>
    </location>
</feature>
<gene>
    <name evidence="2" type="ORF">ANN_09948</name>
</gene>
<evidence type="ECO:0000256" key="1">
    <source>
        <dbReference type="SAM" id="MobiDB-lite"/>
    </source>
</evidence>
<name>A0ABQ8TMQ0_PERAM</name>
<reference evidence="2 3" key="1">
    <citation type="journal article" date="2022" name="Allergy">
        <title>Genome assembly and annotation of Periplaneta americana reveal a comprehensive cockroach allergen profile.</title>
        <authorList>
            <person name="Wang L."/>
            <person name="Xiong Q."/>
            <person name="Saelim N."/>
            <person name="Wang L."/>
            <person name="Nong W."/>
            <person name="Wan A.T."/>
            <person name="Shi M."/>
            <person name="Liu X."/>
            <person name="Cao Q."/>
            <person name="Hui J.H.L."/>
            <person name="Sookrung N."/>
            <person name="Leung T.F."/>
            <person name="Tungtrongchitr A."/>
            <person name="Tsui S.K.W."/>
        </authorList>
    </citation>
    <scope>NUCLEOTIDE SEQUENCE [LARGE SCALE GENOMIC DNA]</scope>
    <source>
        <strain evidence="2">PWHHKU_190912</strain>
    </source>
</reference>
<feature type="region of interest" description="Disordered" evidence="1">
    <location>
        <begin position="129"/>
        <end position="152"/>
    </location>
</feature>
<keyword evidence="3" id="KW-1185">Reference proteome</keyword>
<proteinExistence type="predicted"/>
<protein>
    <submittedName>
        <fullName evidence="2">Uncharacterized protein</fullName>
    </submittedName>
</protein>
<dbReference type="EMBL" id="JAJSOF020000005">
    <property type="protein sequence ID" value="KAJ4447939.1"/>
    <property type="molecule type" value="Genomic_DNA"/>
</dbReference>
<evidence type="ECO:0000313" key="3">
    <source>
        <dbReference type="Proteomes" id="UP001148838"/>
    </source>
</evidence>
<sequence length="152" mass="16392">MQTHEGDRKITKFSSGKLFNSAWIKVATVSVAQNGFQSTGIYPLNANVVEDHEFLPSTTVNSVLGNSQSTSGSSSIVFTTPSSSAASDQVESPTFGELLPTPKKATKRSVSSRKQVATVLTTPEFINVTKEETKKNKNNGGSLPKKTFRRHS</sequence>
<comment type="caution">
    <text evidence="2">The sequence shown here is derived from an EMBL/GenBank/DDBJ whole genome shotgun (WGS) entry which is preliminary data.</text>
</comment>
<evidence type="ECO:0000313" key="2">
    <source>
        <dbReference type="EMBL" id="KAJ4447939.1"/>
    </source>
</evidence>